<feature type="non-terminal residue" evidence="2">
    <location>
        <position position="86"/>
    </location>
</feature>
<keyword evidence="1" id="KW-0472">Membrane</keyword>
<feature type="transmembrane region" description="Helical" evidence="1">
    <location>
        <begin position="12"/>
        <end position="31"/>
    </location>
</feature>
<organism evidence="2 3">
    <name type="scientific">Eiseniibacteriota bacterium</name>
    <dbReference type="NCBI Taxonomy" id="2212470"/>
    <lineage>
        <taxon>Bacteria</taxon>
        <taxon>Candidatus Eiseniibacteriota</taxon>
    </lineage>
</organism>
<comment type="caution">
    <text evidence="2">The sequence shown here is derived from an EMBL/GenBank/DDBJ whole genome shotgun (WGS) entry which is preliminary data.</text>
</comment>
<evidence type="ECO:0000313" key="2">
    <source>
        <dbReference type="EMBL" id="MBM3318092.1"/>
    </source>
</evidence>
<sequence>MLPYRHTQTGKLLIGLVAIPIAILLSVSVFLEVTTVTLALLGVMAAVLLLFSTLTVEVGREAILLWFGPGLIRVRFPLSEVRAVRL</sequence>
<gene>
    <name evidence="2" type="ORF">FJY75_09600</name>
</gene>
<keyword evidence="1" id="KW-1133">Transmembrane helix</keyword>
<accession>A0A938BRA2</accession>
<feature type="transmembrane region" description="Helical" evidence="1">
    <location>
        <begin position="37"/>
        <end position="56"/>
    </location>
</feature>
<evidence type="ECO:0000256" key="1">
    <source>
        <dbReference type="SAM" id="Phobius"/>
    </source>
</evidence>
<dbReference type="AlphaFoldDB" id="A0A938BRA2"/>
<proteinExistence type="predicted"/>
<name>A0A938BRA2_UNCEI</name>
<evidence type="ECO:0000313" key="3">
    <source>
        <dbReference type="Proteomes" id="UP000748308"/>
    </source>
</evidence>
<dbReference type="EMBL" id="VGIY01000259">
    <property type="protein sequence ID" value="MBM3318092.1"/>
    <property type="molecule type" value="Genomic_DNA"/>
</dbReference>
<reference evidence="2" key="1">
    <citation type="submission" date="2019-03" db="EMBL/GenBank/DDBJ databases">
        <title>Lake Tanganyika Metagenome-Assembled Genomes (MAGs).</title>
        <authorList>
            <person name="Tran P."/>
        </authorList>
    </citation>
    <scope>NUCLEOTIDE SEQUENCE</scope>
    <source>
        <strain evidence="2">M_DeepCast_400m_m2_100</strain>
    </source>
</reference>
<keyword evidence="1" id="KW-0812">Transmembrane</keyword>
<dbReference type="Proteomes" id="UP000748308">
    <property type="component" value="Unassembled WGS sequence"/>
</dbReference>
<protein>
    <submittedName>
        <fullName evidence="2">Uncharacterized protein</fullName>
    </submittedName>
</protein>